<name>A0A381R568_9ZZZZ</name>
<dbReference type="InterPro" id="IPR048254">
    <property type="entry name" value="CDP_ALCOHOL_P_TRANSF_CS"/>
</dbReference>
<dbReference type="PROSITE" id="PS51257">
    <property type="entry name" value="PROKAR_LIPOPROTEIN"/>
    <property type="match status" value="1"/>
</dbReference>
<accession>A0A381R568</accession>
<dbReference type="Gene3D" id="1.20.120.1760">
    <property type="match status" value="1"/>
</dbReference>
<evidence type="ECO:0000256" key="1">
    <source>
        <dbReference type="ARBA" id="ARBA00022679"/>
    </source>
</evidence>
<organism evidence="3">
    <name type="scientific">marine metagenome</name>
    <dbReference type="NCBI Taxonomy" id="408172"/>
    <lineage>
        <taxon>unclassified sequences</taxon>
        <taxon>metagenomes</taxon>
        <taxon>ecological metagenomes</taxon>
    </lineage>
</organism>
<dbReference type="EMBL" id="UINC01001660">
    <property type="protein sequence ID" value="SUZ86008.1"/>
    <property type="molecule type" value="Genomic_DNA"/>
</dbReference>
<keyword evidence="2" id="KW-0812">Transmembrane</keyword>
<dbReference type="InterPro" id="IPR000462">
    <property type="entry name" value="CDP-OH_P_trans"/>
</dbReference>
<reference evidence="3" key="1">
    <citation type="submission" date="2018-05" db="EMBL/GenBank/DDBJ databases">
        <authorList>
            <person name="Lanie J.A."/>
            <person name="Ng W.-L."/>
            <person name="Kazmierczak K.M."/>
            <person name="Andrzejewski T.M."/>
            <person name="Davidsen T.M."/>
            <person name="Wayne K.J."/>
            <person name="Tettelin H."/>
            <person name="Glass J.I."/>
            <person name="Rusch D."/>
            <person name="Podicherti R."/>
            <person name="Tsui H.-C.T."/>
            <person name="Winkler M.E."/>
        </authorList>
    </citation>
    <scope>NUCLEOTIDE SEQUENCE</scope>
</reference>
<gene>
    <name evidence="3" type="ORF">METZ01_LOCUS38862</name>
</gene>
<proteinExistence type="predicted"/>
<dbReference type="GO" id="GO:0016780">
    <property type="term" value="F:phosphotransferase activity, for other substituted phosphate groups"/>
    <property type="evidence" value="ECO:0007669"/>
    <property type="project" value="InterPro"/>
</dbReference>
<feature type="transmembrane region" description="Helical" evidence="2">
    <location>
        <begin position="104"/>
        <end position="125"/>
    </location>
</feature>
<evidence type="ECO:0000313" key="3">
    <source>
        <dbReference type="EMBL" id="SUZ86008.1"/>
    </source>
</evidence>
<feature type="transmembrane region" description="Helical" evidence="2">
    <location>
        <begin position="31"/>
        <end position="53"/>
    </location>
</feature>
<protein>
    <recommendedName>
        <fullName evidence="4">Phosphatidylserine synthase</fullName>
    </recommendedName>
</protein>
<evidence type="ECO:0008006" key="4">
    <source>
        <dbReference type="Google" id="ProtNLM"/>
    </source>
</evidence>
<feature type="transmembrane region" description="Helical" evidence="2">
    <location>
        <begin position="65"/>
        <end position="84"/>
    </location>
</feature>
<dbReference type="PROSITE" id="PS00379">
    <property type="entry name" value="CDP_ALCOHOL_P_TRANSF"/>
    <property type="match status" value="1"/>
</dbReference>
<feature type="transmembrane region" description="Helical" evidence="2">
    <location>
        <begin position="168"/>
        <end position="187"/>
    </location>
</feature>
<dbReference type="GO" id="GO:0016020">
    <property type="term" value="C:membrane"/>
    <property type="evidence" value="ECO:0007669"/>
    <property type="project" value="InterPro"/>
</dbReference>
<keyword evidence="2" id="KW-1133">Transmembrane helix</keyword>
<feature type="transmembrane region" description="Helical" evidence="2">
    <location>
        <begin position="7"/>
        <end position="25"/>
    </location>
</feature>
<dbReference type="GO" id="GO:0008654">
    <property type="term" value="P:phospholipid biosynthetic process"/>
    <property type="evidence" value="ECO:0007669"/>
    <property type="project" value="InterPro"/>
</dbReference>
<evidence type="ECO:0000256" key="2">
    <source>
        <dbReference type="SAM" id="Phobius"/>
    </source>
</evidence>
<dbReference type="AlphaFoldDB" id="A0A381R568"/>
<keyword evidence="2" id="KW-0472">Membrane</keyword>
<keyword evidence="1" id="KW-0808">Transferase</keyword>
<dbReference type="Pfam" id="PF01066">
    <property type="entry name" value="CDP-OH_P_transf"/>
    <property type="match status" value="1"/>
</dbReference>
<feature type="transmembrane region" description="Helical" evidence="2">
    <location>
        <begin position="208"/>
        <end position="236"/>
    </location>
</feature>
<sequence length="246" mass="27544">MKKIIPSFLTILNLVCGCLAIALAFQFQFEAVLILVCLGVFFDFLDGLAARALDSVTNFGKHLDSITDVITSGVVPGIIVYQLFKLSGNKVSDFEVYIFGYDLIFSLSPISFIAFFITIASAIRLSKYNTLTRSDEFIGLPTPANAIFFASLPVLINSEILIESKQIFLNNYFLIGSVISSVILMNSPFRLFSFNISFKNFQSNVYQILLILISIPVLFYFNLGGFTIIVLIYLLLNIIRNLWSVF</sequence>
<dbReference type="InterPro" id="IPR043130">
    <property type="entry name" value="CDP-OH_PTrfase_TM_dom"/>
</dbReference>
<feature type="transmembrane region" description="Helical" evidence="2">
    <location>
        <begin position="137"/>
        <end position="156"/>
    </location>
</feature>